<organism evidence="1 2">
    <name type="scientific">Methanobrevibacter millerae</name>
    <dbReference type="NCBI Taxonomy" id="230361"/>
    <lineage>
        <taxon>Archaea</taxon>
        <taxon>Methanobacteriati</taxon>
        <taxon>Methanobacteriota</taxon>
        <taxon>Methanomada group</taxon>
        <taxon>Methanobacteria</taxon>
        <taxon>Methanobacteriales</taxon>
        <taxon>Methanobacteriaceae</taxon>
        <taxon>Methanobrevibacter</taxon>
    </lineage>
</organism>
<evidence type="ECO:0000313" key="2">
    <source>
        <dbReference type="Proteomes" id="UP000762703"/>
    </source>
</evidence>
<dbReference type="RefSeq" id="WP_303737950.1">
    <property type="nucleotide sequence ID" value="NZ_SUTE01000108.1"/>
</dbReference>
<gene>
    <name evidence="1" type="ORF">E7Z73_11235</name>
</gene>
<proteinExistence type="predicted"/>
<dbReference type="AlphaFoldDB" id="A0A8T3VNG2"/>
<comment type="caution">
    <text evidence="1">The sequence shown here is derived from an EMBL/GenBank/DDBJ whole genome shotgun (WGS) entry which is preliminary data.</text>
</comment>
<accession>A0A8T3VNG2</accession>
<sequence length="72" mass="8421">MEKLSTKIKKAENPISSLDMIDYVIAIQLEKIEDYNRDPRNKKITDMSESAMENMVELLKIRSSVVNRINFM</sequence>
<name>A0A8T3VNG2_9EURY</name>
<evidence type="ECO:0000313" key="1">
    <source>
        <dbReference type="EMBL" id="MBE6506281.1"/>
    </source>
</evidence>
<reference evidence="1" key="1">
    <citation type="submission" date="2019-04" db="EMBL/GenBank/DDBJ databases">
        <title>Evolution of Biomass-Degrading Anaerobic Consortia Revealed by Metagenomics.</title>
        <authorList>
            <person name="Peng X."/>
        </authorList>
    </citation>
    <scope>NUCLEOTIDE SEQUENCE</scope>
    <source>
        <strain evidence="1">SIG12</strain>
    </source>
</reference>
<protein>
    <submittedName>
        <fullName evidence="1">Uncharacterized protein</fullName>
    </submittedName>
</protein>
<dbReference type="Proteomes" id="UP000762703">
    <property type="component" value="Unassembled WGS sequence"/>
</dbReference>
<dbReference type="EMBL" id="SUTE01000108">
    <property type="protein sequence ID" value="MBE6506281.1"/>
    <property type="molecule type" value="Genomic_DNA"/>
</dbReference>